<name>A0A6L9G3W5_9MICC</name>
<accession>A0A6L9G3W5</accession>
<proteinExistence type="predicted"/>
<evidence type="ECO:0000313" key="1">
    <source>
        <dbReference type="EMBL" id="NAZ15653.1"/>
    </source>
</evidence>
<evidence type="ECO:0008006" key="3">
    <source>
        <dbReference type="Google" id="ProtNLM"/>
    </source>
</evidence>
<dbReference type="EMBL" id="WYDN01000004">
    <property type="protein sequence ID" value="NAZ15653.1"/>
    <property type="molecule type" value="Genomic_DNA"/>
</dbReference>
<evidence type="ECO:0000313" key="2">
    <source>
        <dbReference type="Proteomes" id="UP000477543"/>
    </source>
</evidence>
<dbReference type="AlphaFoldDB" id="A0A6L9G3W5"/>
<reference evidence="1 2" key="1">
    <citation type="submission" date="2020-01" db="EMBL/GenBank/DDBJ databases">
        <title>Glutamicibacter soli M275.</title>
        <authorList>
            <person name="Meng X."/>
        </authorList>
    </citation>
    <scope>NUCLEOTIDE SEQUENCE [LARGE SCALE GENOMIC DNA]</scope>
    <source>
        <strain evidence="1 2">M275</strain>
    </source>
</reference>
<sequence length="214" mass="23850">MENLHPTASGRCAAALRIPEDLLIAGELFSRNELGAMAGRGLVREAMGNCFVPMFFRYDAGVRARIAAFVSGRQLQRHDVICRETAAWVHGLLPYTFALRINSPGYRRPYRPGNGLQVSFSQLELAEEEIIFRQRVKVTSLLRTVCDCAAYDPLPSATRVLAEVVRLQDKFLHLDAVAQRLAQYPAQPEVSRALRLVESFAPERQLDGDRPAAA</sequence>
<dbReference type="RefSeq" id="WP_146955793.1">
    <property type="nucleotide sequence ID" value="NZ_CM125969.1"/>
</dbReference>
<dbReference type="Proteomes" id="UP000477543">
    <property type="component" value="Unassembled WGS sequence"/>
</dbReference>
<comment type="caution">
    <text evidence="1">The sequence shown here is derived from an EMBL/GenBank/DDBJ whole genome shotgun (WGS) entry which is preliminary data.</text>
</comment>
<organism evidence="1 2">
    <name type="scientific">Glutamicibacter soli</name>
    <dbReference type="NCBI Taxonomy" id="453836"/>
    <lineage>
        <taxon>Bacteria</taxon>
        <taxon>Bacillati</taxon>
        <taxon>Actinomycetota</taxon>
        <taxon>Actinomycetes</taxon>
        <taxon>Micrococcales</taxon>
        <taxon>Micrococcaceae</taxon>
        <taxon>Glutamicibacter</taxon>
    </lineage>
</organism>
<protein>
    <recommendedName>
        <fullName evidence="3">AbiEi antitoxin C-terminal domain-containing protein</fullName>
    </recommendedName>
</protein>
<gene>
    <name evidence="1" type="ORF">GT020_06160</name>
</gene>